<evidence type="ECO:0000256" key="3">
    <source>
        <dbReference type="ARBA" id="ARBA00022475"/>
    </source>
</evidence>
<reference evidence="12" key="1">
    <citation type="submission" date="2020-12" db="EMBL/GenBank/DDBJ databases">
        <title>Hymenobacter sp.</title>
        <authorList>
            <person name="Kim M.K."/>
        </authorList>
    </citation>
    <scope>NUCLEOTIDE SEQUENCE [LARGE SCALE GENOMIC DNA]</scope>
    <source>
        <strain evidence="12">BT553</strain>
    </source>
</reference>
<feature type="domain" description="DUF3772" evidence="10">
    <location>
        <begin position="123"/>
        <end position="183"/>
    </location>
</feature>
<organism evidence="11 12">
    <name type="scientific">Sphingomonas mollis</name>
    <dbReference type="NCBI Taxonomy" id="2795726"/>
    <lineage>
        <taxon>Bacteria</taxon>
        <taxon>Pseudomonadati</taxon>
        <taxon>Pseudomonadota</taxon>
        <taxon>Alphaproteobacteria</taxon>
        <taxon>Sphingomonadales</taxon>
        <taxon>Sphingomonadaceae</taxon>
        <taxon>Sphingomonas</taxon>
    </lineage>
</organism>
<evidence type="ECO:0000256" key="6">
    <source>
        <dbReference type="ARBA" id="ARBA00023136"/>
    </source>
</evidence>
<dbReference type="Gene3D" id="2.30.30.60">
    <property type="match status" value="1"/>
</dbReference>
<protein>
    <submittedName>
        <fullName evidence="11">DUF3772 domain-containing protein</fullName>
    </submittedName>
</protein>
<dbReference type="Gene3D" id="3.30.70.100">
    <property type="match status" value="1"/>
</dbReference>
<comment type="caution">
    <text evidence="11">The sequence shown here is derived from an EMBL/GenBank/DDBJ whole genome shotgun (WGS) entry which is preliminary data.</text>
</comment>
<feature type="transmembrane region" description="Helical" evidence="7">
    <location>
        <begin position="319"/>
        <end position="340"/>
    </location>
</feature>
<dbReference type="Pfam" id="PF12607">
    <property type="entry name" value="DUF3772"/>
    <property type="match status" value="1"/>
</dbReference>
<keyword evidence="5 7" id="KW-1133">Transmembrane helix</keyword>
<evidence type="ECO:0000313" key="12">
    <source>
        <dbReference type="Proteomes" id="UP000640426"/>
    </source>
</evidence>
<feature type="transmembrane region" description="Helical" evidence="7">
    <location>
        <begin position="198"/>
        <end position="219"/>
    </location>
</feature>
<evidence type="ECO:0000256" key="5">
    <source>
        <dbReference type="ARBA" id="ARBA00022989"/>
    </source>
</evidence>
<evidence type="ECO:0000256" key="2">
    <source>
        <dbReference type="ARBA" id="ARBA00008017"/>
    </source>
</evidence>
<keyword evidence="8" id="KW-0732">Signal</keyword>
<dbReference type="Pfam" id="PF00924">
    <property type="entry name" value="MS_channel_2nd"/>
    <property type="match status" value="1"/>
</dbReference>
<comment type="similarity">
    <text evidence="2">Belongs to the MscS (TC 1.A.23) family.</text>
</comment>
<evidence type="ECO:0000313" key="11">
    <source>
        <dbReference type="EMBL" id="MBJ6123232.1"/>
    </source>
</evidence>
<keyword evidence="6 7" id="KW-0472">Membrane</keyword>
<evidence type="ECO:0000256" key="8">
    <source>
        <dbReference type="SAM" id="SignalP"/>
    </source>
</evidence>
<name>A0ABS0XT75_9SPHN</name>
<gene>
    <name evidence="11" type="ORF">JAO74_15690</name>
</gene>
<feature type="domain" description="Mechanosensitive ion channel MscS" evidence="9">
    <location>
        <begin position="625"/>
        <end position="689"/>
    </location>
</feature>
<feature type="transmembrane region" description="Helical" evidence="7">
    <location>
        <begin position="487"/>
        <end position="508"/>
    </location>
</feature>
<dbReference type="InterPro" id="IPR011014">
    <property type="entry name" value="MscS_channel_TM-2"/>
</dbReference>
<dbReference type="SUPFAM" id="SSF50182">
    <property type="entry name" value="Sm-like ribonucleoproteins"/>
    <property type="match status" value="1"/>
</dbReference>
<comment type="subcellular location">
    <subcellularLocation>
        <location evidence="1">Cell membrane</location>
        <topology evidence="1">Multi-pass membrane protein</topology>
    </subcellularLocation>
</comment>
<dbReference type="PANTHER" id="PTHR30347">
    <property type="entry name" value="POTASSIUM CHANNEL RELATED"/>
    <property type="match status" value="1"/>
</dbReference>
<evidence type="ECO:0000259" key="9">
    <source>
        <dbReference type="Pfam" id="PF00924"/>
    </source>
</evidence>
<dbReference type="Gene3D" id="1.10.287.1260">
    <property type="match status" value="1"/>
</dbReference>
<dbReference type="InterPro" id="IPR010920">
    <property type="entry name" value="LSM_dom_sf"/>
</dbReference>
<dbReference type="SUPFAM" id="SSF82861">
    <property type="entry name" value="Mechanosensitive channel protein MscS (YggB), transmembrane region"/>
    <property type="match status" value="1"/>
</dbReference>
<feature type="transmembrane region" description="Helical" evidence="7">
    <location>
        <begin position="280"/>
        <end position="299"/>
    </location>
</feature>
<sequence>MARCAAVLLAIISIGEPAIAQGDDVVANAVVELVGASNEVRAVEKAADNASTREERSALTDRLSAARATATKSDEMLDTQMALVDAKITEIGPVAPGIVDAPDIAAQRKLLAQRRNTIDSAIRRGKLLIVEAQQLADRIAADQAAELGRSWATRNPSPLTPGFWAALIDAGPRDVSRFGRFLEQIIRDIGHGLAGGHWWIAIASAVVAVAMGWPARIALRETGRRYAIDAAPGHRVRRSGYAMWRLVTGTALPTLAATALVQGLRWSGLTAATAEPMLSAFVFAVGMGAFIGALGAALLMRSQGSWRLLPIGDDVARALLPWAWVLAILTSVDIFLSASVETMRFSPVAVSGADAALAAIRLLAIGGLLFTLGRLRTRARIADDARADEDGTAITGTGAARASVGIVTLLAWLVTLAGGVALLAGYTNFSLFLTRIVIEWLAIVVGTFYLLLTFIDDVVTTIFSAESRPGHLLARGVGIRPGAIDQFGVLLSGVLRLGLAVVAVVMLLTPFGSGVDSTVERFGTVADGITIGDVSISPGAILRALAVLLVGLTLARLFLRWLNDRYLPTTSMDISGRNSFALIARYITIILAVLWGIASLGIGMERIALMLSALSVGIGFGLQAITQNFVSGLILLAERPVKIGDLVRIGTEEGDVKRISVRSTEIELADHSTLIVPNSELITKSVLNKTMANALGRLQIQFSVPIGIEPERIRRIVLDIFEAEAAILDSPAAVAFIDNIADGRILFNCFAHTSSARTAYPARSAALTAILQRLAEEHIDVGTVPQQLKIVPIDADTKNPFGK</sequence>
<keyword evidence="4 7" id="KW-0812">Transmembrane</keyword>
<dbReference type="InterPro" id="IPR023408">
    <property type="entry name" value="MscS_beta-dom_sf"/>
</dbReference>
<evidence type="ECO:0000259" key="10">
    <source>
        <dbReference type="Pfam" id="PF12607"/>
    </source>
</evidence>
<keyword evidence="3" id="KW-1003">Cell membrane</keyword>
<feature type="chain" id="PRO_5046423861" evidence="8">
    <location>
        <begin position="21"/>
        <end position="803"/>
    </location>
</feature>
<dbReference type="InterPro" id="IPR011066">
    <property type="entry name" value="MscS_channel_C_sf"/>
</dbReference>
<evidence type="ECO:0000256" key="7">
    <source>
        <dbReference type="SAM" id="Phobius"/>
    </source>
</evidence>
<feature type="transmembrane region" description="Helical" evidence="7">
    <location>
        <begin position="432"/>
        <end position="452"/>
    </location>
</feature>
<feature type="transmembrane region" description="Helical" evidence="7">
    <location>
        <begin position="580"/>
        <end position="602"/>
    </location>
</feature>
<accession>A0ABS0XT75</accession>
<evidence type="ECO:0000256" key="1">
    <source>
        <dbReference type="ARBA" id="ARBA00004651"/>
    </source>
</evidence>
<proteinExistence type="inferred from homology"/>
<dbReference type="PANTHER" id="PTHR30347:SF9">
    <property type="entry name" value="MINICONDUCTANCE MECHANOSENSITIVE CHANNEL MSCM"/>
    <property type="match status" value="1"/>
</dbReference>
<dbReference type="EMBL" id="JAELXS010000009">
    <property type="protein sequence ID" value="MBJ6123232.1"/>
    <property type="molecule type" value="Genomic_DNA"/>
</dbReference>
<dbReference type="SUPFAM" id="SSF82689">
    <property type="entry name" value="Mechanosensitive channel protein MscS (YggB), C-terminal domain"/>
    <property type="match status" value="1"/>
</dbReference>
<feature type="signal peptide" evidence="8">
    <location>
        <begin position="1"/>
        <end position="20"/>
    </location>
</feature>
<feature type="transmembrane region" description="Helical" evidence="7">
    <location>
        <begin position="540"/>
        <end position="559"/>
    </location>
</feature>
<dbReference type="InterPro" id="IPR022249">
    <property type="entry name" value="DUF3772"/>
</dbReference>
<dbReference type="Proteomes" id="UP000640426">
    <property type="component" value="Unassembled WGS sequence"/>
</dbReference>
<feature type="transmembrane region" description="Helical" evidence="7">
    <location>
        <begin position="240"/>
        <end position="260"/>
    </location>
</feature>
<evidence type="ECO:0000256" key="4">
    <source>
        <dbReference type="ARBA" id="ARBA00022692"/>
    </source>
</evidence>
<dbReference type="InterPro" id="IPR006685">
    <property type="entry name" value="MscS_channel_2nd"/>
</dbReference>
<feature type="transmembrane region" description="Helical" evidence="7">
    <location>
        <begin position="404"/>
        <end position="426"/>
    </location>
</feature>
<feature type="transmembrane region" description="Helical" evidence="7">
    <location>
        <begin position="352"/>
        <end position="372"/>
    </location>
</feature>
<dbReference type="InterPro" id="IPR052702">
    <property type="entry name" value="MscS-like_channel"/>
</dbReference>
<keyword evidence="12" id="KW-1185">Reference proteome</keyword>